<dbReference type="RefSeq" id="WP_106160854.1">
    <property type="nucleotide sequence ID" value="NZ_PVTT01000002.1"/>
</dbReference>
<dbReference type="Proteomes" id="UP000238801">
    <property type="component" value="Unassembled WGS sequence"/>
</dbReference>
<dbReference type="Pfam" id="PF03703">
    <property type="entry name" value="bPH_2"/>
    <property type="match status" value="1"/>
</dbReference>
<dbReference type="NCBIfam" id="NF040894">
    <property type="entry name" value="puhB_PGC"/>
    <property type="match status" value="1"/>
</dbReference>
<dbReference type="AlphaFoldDB" id="A0A2T0X2X1"/>
<name>A0A2T0X2X1_9RHOB</name>
<evidence type="ECO:0000313" key="4">
    <source>
        <dbReference type="EMBL" id="PRY93245.1"/>
    </source>
</evidence>
<reference evidence="4 5" key="1">
    <citation type="submission" date="2018-03" db="EMBL/GenBank/DDBJ databases">
        <title>Genomic Encyclopedia of Archaeal and Bacterial Type Strains, Phase II (KMG-II): from individual species to whole genera.</title>
        <authorList>
            <person name="Goeker M."/>
        </authorList>
    </citation>
    <scope>NUCLEOTIDE SEQUENCE [LARGE SCALE GENOMIC DNA]</scope>
    <source>
        <strain evidence="4 5">DSM 29318</strain>
    </source>
</reference>
<gene>
    <name evidence="4" type="ORF">BCF33_2112</name>
</gene>
<keyword evidence="2" id="KW-0812">Transmembrane</keyword>
<keyword evidence="5" id="KW-1185">Reference proteome</keyword>
<organism evidence="4 5">
    <name type="scientific">Hasllibacter halocynthiae</name>
    <dbReference type="NCBI Taxonomy" id="595589"/>
    <lineage>
        <taxon>Bacteria</taxon>
        <taxon>Pseudomonadati</taxon>
        <taxon>Pseudomonadota</taxon>
        <taxon>Alphaproteobacteria</taxon>
        <taxon>Rhodobacterales</taxon>
        <taxon>Roseobacteraceae</taxon>
        <taxon>Hasllibacter</taxon>
    </lineage>
</organism>
<evidence type="ECO:0000256" key="1">
    <source>
        <dbReference type="SAM" id="MobiDB-lite"/>
    </source>
</evidence>
<evidence type="ECO:0000256" key="2">
    <source>
        <dbReference type="SAM" id="Phobius"/>
    </source>
</evidence>
<protein>
    <submittedName>
        <fullName evidence="4">PH (Pleckstrin Homology) domain-containing protein</fullName>
    </submittedName>
</protein>
<proteinExistence type="predicted"/>
<feature type="domain" description="YdbS-like PH" evidence="3">
    <location>
        <begin position="99"/>
        <end position="189"/>
    </location>
</feature>
<sequence length="215" mass="23150">MTTRPDDDIRPEPVRGLPEALPPGERIVWQGAPSPWRLAVDALKARWIAGWFALLAFWRAGATLADGTWADAGRVVATYALICGIALAILFGCAWIMAKATVYTLTTHRVAMRIGAALTLNLQMPLDRIGAADLALSRSGHGTIAFQPIGRGERLSYWHLWPHARPWHAREPQPAFRSIAEAAEVADLIARHATGAPVPRPAAAPAPMPGAVPAE</sequence>
<keyword evidence="2" id="KW-1133">Transmembrane helix</keyword>
<dbReference type="OrthoDB" id="7345733at2"/>
<accession>A0A2T0X2X1</accession>
<dbReference type="InterPro" id="IPR054839">
    <property type="entry name" value="puhB_PGC"/>
</dbReference>
<dbReference type="EMBL" id="PVTT01000002">
    <property type="protein sequence ID" value="PRY93245.1"/>
    <property type="molecule type" value="Genomic_DNA"/>
</dbReference>
<evidence type="ECO:0000313" key="5">
    <source>
        <dbReference type="Proteomes" id="UP000238801"/>
    </source>
</evidence>
<comment type="caution">
    <text evidence="4">The sequence shown here is derived from an EMBL/GenBank/DDBJ whole genome shotgun (WGS) entry which is preliminary data.</text>
</comment>
<feature type="compositionally biased region" description="Pro residues" evidence="1">
    <location>
        <begin position="198"/>
        <end position="215"/>
    </location>
</feature>
<keyword evidence="2" id="KW-0472">Membrane</keyword>
<feature type="transmembrane region" description="Helical" evidence="2">
    <location>
        <begin position="47"/>
        <end position="65"/>
    </location>
</feature>
<feature type="region of interest" description="Disordered" evidence="1">
    <location>
        <begin position="196"/>
        <end position="215"/>
    </location>
</feature>
<feature type="transmembrane region" description="Helical" evidence="2">
    <location>
        <begin position="77"/>
        <end position="98"/>
    </location>
</feature>
<evidence type="ECO:0000259" key="3">
    <source>
        <dbReference type="Pfam" id="PF03703"/>
    </source>
</evidence>
<dbReference type="InterPro" id="IPR005182">
    <property type="entry name" value="YdbS-like_PH"/>
</dbReference>